<dbReference type="SUPFAM" id="SSF54534">
    <property type="entry name" value="FKBP-like"/>
    <property type="match status" value="1"/>
</dbReference>
<evidence type="ECO:0000256" key="2">
    <source>
        <dbReference type="ARBA" id="ARBA00007656"/>
    </source>
</evidence>
<dbReference type="PROSITE" id="PS50198">
    <property type="entry name" value="PPIC_PPIASE_2"/>
    <property type="match status" value="1"/>
</dbReference>
<proteinExistence type="inferred from homology"/>
<evidence type="ECO:0000256" key="3">
    <source>
        <dbReference type="ARBA" id="ARBA00022490"/>
    </source>
</evidence>
<organism evidence="9">
    <name type="scientific">Rhodosorus marinus</name>
    <dbReference type="NCBI Taxonomy" id="101924"/>
    <lineage>
        <taxon>Eukaryota</taxon>
        <taxon>Rhodophyta</taxon>
        <taxon>Stylonematophyceae</taxon>
        <taxon>Stylonematales</taxon>
        <taxon>Stylonemataceae</taxon>
        <taxon>Rhodosorus</taxon>
    </lineage>
</organism>
<dbReference type="Pfam" id="PF00581">
    <property type="entry name" value="Rhodanese"/>
    <property type="match status" value="1"/>
</dbReference>
<evidence type="ECO:0000256" key="5">
    <source>
        <dbReference type="PROSITE-ProRule" id="PRU00278"/>
    </source>
</evidence>
<dbReference type="InterPro" id="IPR000297">
    <property type="entry name" value="PPIase_PpiC"/>
</dbReference>
<dbReference type="SUPFAM" id="SSF52821">
    <property type="entry name" value="Rhodanese/Cell cycle control phosphatase"/>
    <property type="match status" value="1"/>
</dbReference>
<dbReference type="EMBL" id="HBEK01007846">
    <property type="protein sequence ID" value="CAD8394254.1"/>
    <property type="molecule type" value="Transcribed_RNA"/>
</dbReference>
<keyword evidence="5 6" id="KW-0697">Rotamase</keyword>
<dbReference type="InterPro" id="IPR001763">
    <property type="entry name" value="Rhodanese-like_dom"/>
</dbReference>
<dbReference type="InterPro" id="IPR046357">
    <property type="entry name" value="PPIase_dom_sf"/>
</dbReference>
<reference evidence="9" key="1">
    <citation type="submission" date="2021-01" db="EMBL/GenBank/DDBJ databases">
        <authorList>
            <person name="Corre E."/>
            <person name="Pelletier E."/>
            <person name="Niang G."/>
            <person name="Scheremetjew M."/>
            <person name="Finn R."/>
            <person name="Kale V."/>
            <person name="Holt S."/>
            <person name="Cochrane G."/>
            <person name="Meng A."/>
            <person name="Brown T."/>
            <person name="Cohen L."/>
        </authorList>
    </citation>
    <scope>NUCLEOTIDE SEQUENCE</scope>
    <source>
        <strain evidence="9">UTEX LB 2760</strain>
    </source>
</reference>
<evidence type="ECO:0000256" key="6">
    <source>
        <dbReference type="RuleBase" id="RU363014"/>
    </source>
</evidence>
<dbReference type="PROSITE" id="PS50206">
    <property type="entry name" value="RHODANESE_3"/>
    <property type="match status" value="1"/>
</dbReference>
<gene>
    <name evidence="9" type="ORF">RMAR0315_LOCUS4239</name>
</gene>
<accession>A0A7S0G2Y5</accession>
<keyword evidence="5 6" id="KW-0413">Isomerase</keyword>
<protein>
    <recommendedName>
        <fullName evidence="6">Peptidyl-prolyl cis-trans isomerase</fullName>
        <ecNumber evidence="6">5.2.1.8</ecNumber>
    </recommendedName>
</protein>
<dbReference type="Pfam" id="PF13616">
    <property type="entry name" value="Rotamase_3"/>
    <property type="match status" value="1"/>
</dbReference>
<dbReference type="Gene3D" id="3.40.250.10">
    <property type="entry name" value="Rhodanese-like domain"/>
    <property type="match status" value="1"/>
</dbReference>
<feature type="domain" description="Rhodanese" evidence="8">
    <location>
        <begin position="152"/>
        <end position="246"/>
    </location>
</feature>
<dbReference type="PROSITE" id="PS01096">
    <property type="entry name" value="PPIC_PPIASE_1"/>
    <property type="match status" value="1"/>
</dbReference>
<dbReference type="AlphaFoldDB" id="A0A7S0G2Y5"/>
<dbReference type="GO" id="GO:0005737">
    <property type="term" value="C:cytoplasm"/>
    <property type="evidence" value="ECO:0007669"/>
    <property type="project" value="UniProtKB-SubCell"/>
</dbReference>
<dbReference type="EC" id="5.2.1.8" evidence="6"/>
<evidence type="ECO:0000259" key="8">
    <source>
        <dbReference type="PROSITE" id="PS50206"/>
    </source>
</evidence>
<evidence type="ECO:0000313" key="9">
    <source>
        <dbReference type="EMBL" id="CAD8394254.1"/>
    </source>
</evidence>
<sequence>MGFVGAPGGMRWKVGGLPRISRMGLKSYRMLSAISGLAGSEVNMFRAKHILLSSRDMAESCQAQVQSGANFADVAKSISQCSSKDRGGDLGWFMAGTMASGFEKACREAAVGDTVVTETEFGWHVIQVNGKAIYPKSMTVQELSELYNNQELLENYQLIDVRERGEVDIAKLDHFEVLPMSEYEVWADSVENAERFDKSKPTVVMCHHGVRSAQMAYYFAQQGFEDVYNLTGGINAWSMAVDENVPKY</sequence>
<dbReference type="Gene3D" id="3.10.50.40">
    <property type="match status" value="1"/>
</dbReference>
<feature type="domain" description="PpiC" evidence="7">
    <location>
        <begin position="42"/>
        <end position="130"/>
    </location>
</feature>
<name>A0A7S0G2Y5_9RHOD</name>
<comment type="subcellular location">
    <subcellularLocation>
        <location evidence="1">Cytoplasm</location>
    </subcellularLocation>
</comment>
<dbReference type="PANTHER" id="PTHR43629">
    <property type="entry name" value="PEPTIDYL-PROLYL CIS-TRANS ISOMERASE"/>
    <property type="match status" value="1"/>
</dbReference>
<dbReference type="SMART" id="SM00450">
    <property type="entry name" value="RHOD"/>
    <property type="match status" value="1"/>
</dbReference>
<dbReference type="GO" id="GO:0003755">
    <property type="term" value="F:peptidyl-prolyl cis-trans isomerase activity"/>
    <property type="evidence" value="ECO:0007669"/>
    <property type="project" value="UniProtKB-UniRule"/>
</dbReference>
<evidence type="ECO:0000256" key="4">
    <source>
        <dbReference type="ARBA" id="ARBA00046231"/>
    </source>
</evidence>
<keyword evidence="3" id="KW-0963">Cytoplasm</keyword>
<evidence type="ECO:0000256" key="1">
    <source>
        <dbReference type="ARBA" id="ARBA00004496"/>
    </source>
</evidence>
<dbReference type="InterPro" id="IPR023058">
    <property type="entry name" value="PPIase_PpiC_CS"/>
</dbReference>
<comment type="catalytic activity">
    <reaction evidence="6">
        <text>[protein]-peptidylproline (omega=180) = [protein]-peptidylproline (omega=0)</text>
        <dbReference type="Rhea" id="RHEA:16237"/>
        <dbReference type="Rhea" id="RHEA-COMP:10747"/>
        <dbReference type="Rhea" id="RHEA-COMP:10748"/>
        <dbReference type="ChEBI" id="CHEBI:83833"/>
        <dbReference type="ChEBI" id="CHEBI:83834"/>
        <dbReference type="EC" id="5.2.1.8"/>
    </reaction>
</comment>
<evidence type="ECO:0000259" key="7">
    <source>
        <dbReference type="PROSITE" id="PS50198"/>
    </source>
</evidence>
<dbReference type="PANTHER" id="PTHR43629:SF2">
    <property type="entry name" value="RHODANESE-LIKE_PPIC DOMAIN-CONTAINING PROTEIN 12, CHLOROPLASTIC"/>
    <property type="match status" value="1"/>
</dbReference>
<comment type="function">
    <text evidence="4">PPIases accelerate the folding of proteins. It prefers amino acid residues with hydrophobic side chains like leucine and phenylalanine in the P1 position of the peptides substrates.</text>
</comment>
<comment type="similarity">
    <text evidence="2">Belongs to the PpiC/parvulin rotamase family.</text>
</comment>
<dbReference type="InterPro" id="IPR036873">
    <property type="entry name" value="Rhodanese-like_dom_sf"/>
</dbReference>
<dbReference type="InterPro" id="IPR052204">
    <property type="entry name" value="PpiC/parvulin_rotamase"/>
</dbReference>